<dbReference type="SUPFAM" id="SSF53756">
    <property type="entry name" value="UDP-Glycosyltransferase/glycogen phosphorylase"/>
    <property type="match status" value="1"/>
</dbReference>
<feature type="domain" description="Glycosyl transferase family 1" evidence="1">
    <location>
        <begin position="1"/>
        <end position="91"/>
    </location>
</feature>
<dbReference type="GO" id="GO:0016757">
    <property type="term" value="F:glycosyltransferase activity"/>
    <property type="evidence" value="ECO:0007669"/>
    <property type="project" value="InterPro"/>
</dbReference>
<evidence type="ECO:0000313" key="2">
    <source>
        <dbReference type="EMBL" id="MBC8434356.1"/>
    </source>
</evidence>
<name>A0A8J6NUP6_9BACT</name>
<evidence type="ECO:0000313" key="3">
    <source>
        <dbReference type="Proteomes" id="UP000605201"/>
    </source>
</evidence>
<dbReference type="Proteomes" id="UP000605201">
    <property type="component" value="Unassembled WGS sequence"/>
</dbReference>
<dbReference type="EMBL" id="JACNIG010000422">
    <property type="protein sequence ID" value="MBC8434356.1"/>
    <property type="molecule type" value="Genomic_DNA"/>
</dbReference>
<sequence>DIVSHLHACDVFVFPSIFRSEAFGIVLLEAMACGKPLISTELGTGTSFVNQHQETGLVVRPKDGKALAGAINYLFVNPEVRGRFGKAARERVEKYFCLDKMVEDVIHTYQEIQR</sequence>
<gene>
    <name evidence="2" type="ORF">H8D96_20805</name>
</gene>
<dbReference type="Pfam" id="PF00534">
    <property type="entry name" value="Glycos_transf_1"/>
    <property type="match status" value="1"/>
</dbReference>
<organism evidence="2 3">
    <name type="scientific">Candidatus Desulfatibia vada</name>
    <dbReference type="NCBI Taxonomy" id="2841696"/>
    <lineage>
        <taxon>Bacteria</taxon>
        <taxon>Pseudomonadati</taxon>
        <taxon>Thermodesulfobacteriota</taxon>
        <taxon>Desulfobacteria</taxon>
        <taxon>Desulfobacterales</taxon>
        <taxon>Desulfobacterales incertae sedis</taxon>
        <taxon>Candidatus Desulfatibia</taxon>
    </lineage>
</organism>
<comment type="caution">
    <text evidence="2">The sequence shown here is derived from an EMBL/GenBank/DDBJ whole genome shotgun (WGS) entry which is preliminary data.</text>
</comment>
<proteinExistence type="predicted"/>
<dbReference type="AlphaFoldDB" id="A0A8J6NUP6"/>
<dbReference type="Gene3D" id="3.40.50.2000">
    <property type="entry name" value="Glycogen Phosphorylase B"/>
    <property type="match status" value="2"/>
</dbReference>
<dbReference type="PANTHER" id="PTHR12526">
    <property type="entry name" value="GLYCOSYLTRANSFERASE"/>
    <property type="match status" value="1"/>
</dbReference>
<accession>A0A8J6NUP6</accession>
<dbReference type="PANTHER" id="PTHR12526:SF627">
    <property type="entry name" value="D-RHAMNOSYLTRANSFERASE WBPZ"/>
    <property type="match status" value="1"/>
</dbReference>
<evidence type="ECO:0000259" key="1">
    <source>
        <dbReference type="Pfam" id="PF00534"/>
    </source>
</evidence>
<reference evidence="2 3" key="1">
    <citation type="submission" date="2020-08" db="EMBL/GenBank/DDBJ databases">
        <title>Bridging the membrane lipid divide: bacteria of the FCB group superphylum have the potential to synthesize archaeal ether lipids.</title>
        <authorList>
            <person name="Villanueva L."/>
            <person name="Von Meijenfeldt F.A.B."/>
            <person name="Westbye A.B."/>
            <person name="Yadav S."/>
            <person name="Hopmans E.C."/>
            <person name="Dutilh B.E."/>
            <person name="Sinninghe Damste J.S."/>
        </authorList>
    </citation>
    <scope>NUCLEOTIDE SEQUENCE [LARGE SCALE GENOMIC DNA]</scope>
    <source>
        <strain evidence="2">NIOZ-UU17</strain>
    </source>
</reference>
<feature type="non-terminal residue" evidence="2">
    <location>
        <position position="1"/>
    </location>
</feature>
<protein>
    <submittedName>
        <fullName evidence="2">Glycosyltransferase</fullName>
    </submittedName>
</protein>
<dbReference type="InterPro" id="IPR001296">
    <property type="entry name" value="Glyco_trans_1"/>
</dbReference>